<comment type="similarity">
    <text evidence="3 14">Belongs to the very long-chain fatty acids dehydratase HACD family.</text>
</comment>
<comment type="function">
    <text evidence="14">Catalyzes the third of the four reactions of the long-chain fatty acids elongation cycle. This endoplasmic reticulum-bound enzymatic process, allows the addition of two carbons to the chain of long- and very long-chain fatty acids/VLCFAs per cycle. This enzyme catalyzes the dehydration of the 3-hydroxyacyl-CoA intermediate into trans-2,3-enoyl-CoA, within each cycle of fatty acid elongation. Thereby, it participates to the production of VLCFAs of different chain lengths that are involved in multiple biological processes as precursors of membrane lipids and lipid mediators.</text>
</comment>
<evidence type="ECO:0000256" key="10">
    <source>
        <dbReference type="ARBA" id="ARBA00023136"/>
    </source>
</evidence>
<keyword evidence="16" id="KW-1185">Reference proteome</keyword>
<feature type="transmembrane region" description="Helical" evidence="14">
    <location>
        <begin position="138"/>
        <end position="161"/>
    </location>
</feature>
<feature type="transmembrane region" description="Helical" evidence="14">
    <location>
        <begin position="99"/>
        <end position="118"/>
    </location>
</feature>
<dbReference type="InterPro" id="IPR007482">
    <property type="entry name" value="Tyr_Pase-like_PTPLA"/>
</dbReference>
<evidence type="ECO:0000256" key="13">
    <source>
        <dbReference type="ARBA" id="ARBA00036671"/>
    </source>
</evidence>
<keyword evidence="11 14" id="KW-0275">Fatty acid biosynthesis</keyword>
<keyword evidence="10 14" id="KW-0472">Membrane</keyword>
<comment type="caution">
    <text evidence="15">The sequence shown here is derived from an EMBL/GenBank/DDBJ whole genome shotgun (WGS) entry which is preliminary data.</text>
</comment>
<evidence type="ECO:0000256" key="5">
    <source>
        <dbReference type="ARBA" id="ARBA00022516"/>
    </source>
</evidence>
<evidence type="ECO:0000256" key="1">
    <source>
        <dbReference type="ARBA" id="ARBA00004141"/>
    </source>
</evidence>
<dbReference type="GO" id="GO:0030497">
    <property type="term" value="P:fatty acid elongation"/>
    <property type="evidence" value="ECO:0007669"/>
    <property type="project" value="TreeGrafter"/>
</dbReference>
<sequence length="249" mass="28414">MAVLAKAYLVLYNVVLTLGWGVILVLSVKHLTEKKTNIGLYNSVETPLKIFQSAAILEVLHCAVGLVPSSVVITAFQVASRLFLTWAVAHSVPQVHDNAGVAGFIFAWSITEVIRYSFYAFSLLDKLPYILQWCRYTFFYFLYPIGVTGELVTIYSSLGYVSKSGLYSVSMPNRLNFSFDFHLFLMVVMFSYIPIFPQLYFHMIRQRKKVIGGKVKPQYLEVPTVQLKGWENFSQDAFVDFVCFEFKTK</sequence>
<evidence type="ECO:0000256" key="8">
    <source>
        <dbReference type="ARBA" id="ARBA00022989"/>
    </source>
</evidence>
<keyword evidence="9 14" id="KW-0443">Lipid metabolism</keyword>
<accession>A0A2B4RGH7</accession>
<dbReference type="EMBL" id="LSMT01000523">
    <property type="protein sequence ID" value="PFX16721.1"/>
    <property type="molecule type" value="Genomic_DNA"/>
</dbReference>
<evidence type="ECO:0000256" key="11">
    <source>
        <dbReference type="ARBA" id="ARBA00023160"/>
    </source>
</evidence>
<evidence type="ECO:0000313" key="16">
    <source>
        <dbReference type="Proteomes" id="UP000225706"/>
    </source>
</evidence>
<dbReference type="EC" id="4.2.1.134" evidence="4 14"/>
<dbReference type="OrthoDB" id="46988at2759"/>
<dbReference type="GO" id="GO:0042761">
    <property type="term" value="P:very long-chain fatty acid biosynthetic process"/>
    <property type="evidence" value="ECO:0007669"/>
    <property type="project" value="TreeGrafter"/>
</dbReference>
<keyword evidence="7 14" id="KW-0276">Fatty acid metabolism</keyword>
<evidence type="ECO:0000256" key="4">
    <source>
        <dbReference type="ARBA" id="ARBA00013122"/>
    </source>
</evidence>
<dbReference type="Proteomes" id="UP000225706">
    <property type="component" value="Unassembled WGS sequence"/>
</dbReference>
<evidence type="ECO:0000256" key="14">
    <source>
        <dbReference type="RuleBase" id="RU363109"/>
    </source>
</evidence>
<reference evidence="16" key="1">
    <citation type="journal article" date="2017" name="bioRxiv">
        <title>Comparative analysis of the genomes of Stylophora pistillata and Acropora digitifera provides evidence for extensive differences between species of corals.</title>
        <authorList>
            <person name="Voolstra C.R."/>
            <person name="Li Y."/>
            <person name="Liew Y.J."/>
            <person name="Baumgarten S."/>
            <person name="Zoccola D."/>
            <person name="Flot J.-F."/>
            <person name="Tambutte S."/>
            <person name="Allemand D."/>
            <person name="Aranda M."/>
        </authorList>
    </citation>
    <scope>NUCLEOTIDE SEQUENCE [LARGE SCALE GENOMIC DNA]</scope>
</reference>
<evidence type="ECO:0000256" key="3">
    <source>
        <dbReference type="ARBA" id="ARBA00007811"/>
    </source>
</evidence>
<feature type="transmembrane region" description="Helical" evidence="14">
    <location>
        <begin position="6"/>
        <end position="28"/>
    </location>
</feature>
<comment type="catalytic activity">
    <reaction evidence="13 14">
        <text>a very-long-chain (3R)-3-hydroxyacyl-CoA = a very-long-chain (2E)-enoyl-CoA + H2O</text>
        <dbReference type="Rhea" id="RHEA:45812"/>
        <dbReference type="ChEBI" id="CHEBI:15377"/>
        <dbReference type="ChEBI" id="CHEBI:83728"/>
        <dbReference type="ChEBI" id="CHEBI:85440"/>
        <dbReference type="EC" id="4.2.1.134"/>
    </reaction>
</comment>
<evidence type="ECO:0000256" key="2">
    <source>
        <dbReference type="ARBA" id="ARBA00005194"/>
    </source>
</evidence>
<protein>
    <recommendedName>
        <fullName evidence="4 14">Very-long-chain (3R)-3-hydroxyacyl-CoA dehydratase</fullName>
        <ecNumber evidence="4 14">4.2.1.134</ecNumber>
    </recommendedName>
</protein>
<dbReference type="STRING" id="50429.A0A2B4RGH7"/>
<evidence type="ECO:0000256" key="12">
    <source>
        <dbReference type="ARBA" id="ARBA00023239"/>
    </source>
</evidence>
<evidence type="ECO:0000256" key="6">
    <source>
        <dbReference type="ARBA" id="ARBA00022692"/>
    </source>
</evidence>
<dbReference type="PANTHER" id="PTHR11035">
    <property type="entry name" value="VERY-LONG-CHAIN (3R)-3-HYDROXYACYL-COA DEHYDRATASE"/>
    <property type="match status" value="1"/>
</dbReference>
<keyword evidence="6 14" id="KW-0812">Transmembrane</keyword>
<dbReference type="AlphaFoldDB" id="A0A2B4RGH7"/>
<dbReference type="PANTHER" id="PTHR11035:SF3">
    <property type="entry name" value="VERY-LONG-CHAIN (3R)-3-HYDROXYACYL-COA DEHYDRATASE"/>
    <property type="match status" value="1"/>
</dbReference>
<evidence type="ECO:0000256" key="9">
    <source>
        <dbReference type="ARBA" id="ARBA00023098"/>
    </source>
</evidence>
<name>A0A2B4RGH7_STYPI</name>
<comment type="subcellular location">
    <subcellularLocation>
        <location evidence="14">Endoplasmic reticulum membrane</location>
        <topology evidence="14">Multi-pass membrane protein</topology>
    </subcellularLocation>
    <subcellularLocation>
        <location evidence="1">Membrane</location>
        <topology evidence="1">Multi-pass membrane protein</topology>
    </subcellularLocation>
</comment>
<gene>
    <name evidence="15" type="primary">Ptplb</name>
    <name evidence="15" type="ORF">AWC38_SpisGene18983</name>
</gene>
<evidence type="ECO:0000313" key="15">
    <source>
        <dbReference type="EMBL" id="PFX16721.1"/>
    </source>
</evidence>
<keyword evidence="5 14" id="KW-0444">Lipid biosynthesis</keyword>
<dbReference type="GO" id="GO:0030148">
    <property type="term" value="P:sphingolipid biosynthetic process"/>
    <property type="evidence" value="ECO:0007669"/>
    <property type="project" value="TreeGrafter"/>
</dbReference>
<organism evidence="15 16">
    <name type="scientific">Stylophora pistillata</name>
    <name type="common">Smooth cauliflower coral</name>
    <dbReference type="NCBI Taxonomy" id="50429"/>
    <lineage>
        <taxon>Eukaryota</taxon>
        <taxon>Metazoa</taxon>
        <taxon>Cnidaria</taxon>
        <taxon>Anthozoa</taxon>
        <taxon>Hexacorallia</taxon>
        <taxon>Scleractinia</taxon>
        <taxon>Astrocoeniina</taxon>
        <taxon>Pocilloporidae</taxon>
        <taxon>Stylophora</taxon>
    </lineage>
</organism>
<feature type="transmembrane region" description="Helical" evidence="14">
    <location>
        <begin position="59"/>
        <end position="79"/>
    </location>
</feature>
<proteinExistence type="inferred from homology"/>
<dbReference type="Pfam" id="PF04387">
    <property type="entry name" value="PTPLA"/>
    <property type="match status" value="1"/>
</dbReference>
<feature type="transmembrane region" description="Helical" evidence="14">
    <location>
        <begin position="181"/>
        <end position="201"/>
    </location>
</feature>
<keyword evidence="14" id="KW-0256">Endoplasmic reticulum</keyword>
<evidence type="ECO:0000256" key="7">
    <source>
        <dbReference type="ARBA" id="ARBA00022832"/>
    </source>
</evidence>
<dbReference type="GO" id="GO:0005789">
    <property type="term" value="C:endoplasmic reticulum membrane"/>
    <property type="evidence" value="ECO:0007669"/>
    <property type="project" value="UniProtKB-SubCell"/>
</dbReference>
<dbReference type="UniPathway" id="UPA00094"/>
<dbReference type="GO" id="GO:0102158">
    <property type="term" value="F:very-long-chain (3R)-3-hydroxyacyl-CoA dehydratase activity"/>
    <property type="evidence" value="ECO:0007669"/>
    <property type="project" value="UniProtKB-EC"/>
</dbReference>
<keyword evidence="12 14" id="KW-0456">Lyase</keyword>
<comment type="pathway">
    <text evidence="2 14">Lipid metabolism; fatty acid biosynthesis.</text>
</comment>
<keyword evidence="8 14" id="KW-1133">Transmembrane helix</keyword>